<reference evidence="2 3" key="1">
    <citation type="submission" date="2024-09" db="EMBL/GenBank/DDBJ databases">
        <title>Rethinking Asexuality: The Enigmatic Case of Functional Sexual Genes in Lepraria (Stereocaulaceae).</title>
        <authorList>
            <person name="Doellman M."/>
            <person name="Sun Y."/>
            <person name="Barcenas-Pena A."/>
            <person name="Lumbsch H.T."/>
            <person name="Grewe F."/>
        </authorList>
    </citation>
    <scope>NUCLEOTIDE SEQUENCE [LARGE SCALE GENOMIC DNA]</scope>
    <source>
        <strain evidence="2 3">Grewe 0041</strain>
    </source>
</reference>
<gene>
    <name evidence="2" type="ORF">ABVK25_007304</name>
</gene>
<dbReference type="Proteomes" id="UP001590951">
    <property type="component" value="Unassembled WGS sequence"/>
</dbReference>
<name>A0ABR4B3E8_9LECA</name>
<evidence type="ECO:0000313" key="3">
    <source>
        <dbReference type="Proteomes" id="UP001590951"/>
    </source>
</evidence>
<evidence type="ECO:0000256" key="1">
    <source>
        <dbReference type="SAM" id="MobiDB-lite"/>
    </source>
</evidence>
<dbReference type="InterPro" id="IPR024368">
    <property type="entry name" value="Ecl1/2/3"/>
</dbReference>
<protein>
    <submittedName>
        <fullName evidence="2">Uncharacterized protein</fullName>
    </submittedName>
</protein>
<evidence type="ECO:0000313" key="2">
    <source>
        <dbReference type="EMBL" id="KAL2052432.1"/>
    </source>
</evidence>
<feature type="compositionally biased region" description="Acidic residues" evidence="1">
    <location>
        <begin position="50"/>
        <end position="60"/>
    </location>
</feature>
<sequence length="154" mass="16702">MSSSQHVHATTRHSPPHVRKTARSAPSSKSAGTSKATIKGAKATKRDKGEDEEIFEDDNEDMGSSFLQFCAMCEKQIVVPNSLILYCSESCRHRDSIMPPTHPYPTLAPQQSQQNDALHPLPPTSTIPSDPASLPTSPARNVHRAPSTTTGYPP</sequence>
<dbReference type="Pfam" id="PF12855">
    <property type="entry name" value="Ecl1"/>
    <property type="match status" value="1"/>
</dbReference>
<accession>A0ABR4B3E8</accession>
<keyword evidence="3" id="KW-1185">Reference proteome</keyword>
<dbReference type="EMBL" id="JBHFEH010000027">
    <property type="protein sequence ID" value="KAL2052432.1"/>
    <property type="molecule type" value="Genomic_DNA"/>
</dbReference>
<proteinExistence type="predicted"/>
<feature type="region of interest" description="Disordered" evidence="1">
    <location>
        <begin position="95"/>
        <end position="154"/>
    </location>
</feature>
<feature type="region of interest" description="Disordered" evidence="1">
    <location>
        <begin position="1"/>
        <end position="60"/>
    </location>
</feature>
<organism evidence="2 3">
    <name type="scientific">Lepraria finkii</name>
    <dbReference type="NCBI Taxonomy" id="1340010"/>
    <lineage>
        <taxon>Eukaryota</taxon>
        <taxon>Fungi</taxon>
        <taxon>Dikarya</taxon>
        <taxon>Ascomycota</taxon>
        <taxon>Pezizomycotina</taxon>
        <taxon>Lecanoromycetes</taxon>
        <taxon>OSLEUM clade</taxon>
        <taxon>Lecanoromycetidae</taxon>
        <taxon>Lecanorales</taxon>
        <taxon>Lecanorineae</taxon>
        <taxon>Stereocaulaceae</taxon>
        <taxon>Lepraria</taxon>
    </lineage>
</organism>
<feature type="compositionally biased region" description="Polar residues" evidence="1">
    <location>
        <begin position="126"/>
        <end position="139"/>
    </location>
</feature>
<feature type="compositionally biased region" description="Basic residues" evidence="1">
    <location>
        <begin position="9"/>
        <end position="22"/>
    </location>
</feature>
<comment type="caution">
    <text evidence="2">The sequence shown here is derived from an EMBL/GenBank/DDBJ whole genome shotgun (WGS) entry which is preliminary data.</text>
</comment>
<feature type="compositionally biased region" description="Polar residues" evidence="1">
    <location>
        <begin position="24"/>
        <end position="36"/>
    </location>
</feature>